<dbReference type="RefSeq" id="WP_182955933.1">
    <property type="nucleotide sequence ID" value="NZ_JABEQM010000003.1"/>
</dbReference>
<evidence type="ECO:0000313" key="3">
    <source>
        <dbReference type="EMBL" id="MBB2201136.1"/>
    </source>
</evidence>
<dbReference type="PANTHER" id="PTHR43179:SF7">
    <property type="entry name" value="RHAMNOSYLTRANSFERASE WBBL"/>
    <property type="match status" value="1"/>
</dbReference>
<dbReference type="PANTHER" id="PTHR43179">
    <property type="entry name" value="RHAMNOSYLTRANSFERASE WBBL"/>
    <property type="match status" value="1"/>
</dbReference>
<keyword evidence="3" id="KW-0808">Transferase</keyword>
<feature type="repeat" description="TPR" evidence="1">
    <location>
        <begin position="37"/>
        <end position="70"/>
    </location>
</feature>
<evidence type="ECO:0000313" key="4">
    <source>
        <dbReference type="Proteomes" id="UP000578030"/>
    </source>
</evidence>
<keyword evidence="4" id="KW-1185">Reference proteome</keyword>
<accession>A0A7W4K6A6</accession>
<dbReference type="EMBL" id="JABEQM010000003">
    <property type="protein sequence ID" value="MBB2201136.1"/>
    <property type="molecule type" value="Genomic_DNA"/>
</dbReference>
<evidence type="ECO:0000259" key="2">
    <source>
        <dbReference type="Pfam" id="PF00535"/>
    </source>
</evidence>
<gene>
    <name evidence="3" type="ORF">HLH28_05995</name>
</gene>
<proteinExistence type="predicted"/>
<dbReference type="Gene3D" id="1.25.40.10">
    <property type="entry name" value="Tetratricopeptide repeat domain"/>
    <property type="match status" value="1"/>
</dbReference>
<dbReference type="SMART" id="SM00028">
    <property type="entry name" value="TPR"/>
    <property type="match status" value="3"/>
</dbReference>
<dbReference type="InterPro" id="IPR029044">
    <property type="entry name" value="Nucleotide-diphossugar_trans"/>
</dbReference>
<name>A0A7W4K6A6_9PROT</name>
<feature type="domain" description="Glycosyltransferase 2-like" evidence="2">
    <location>
        <begin position="445"/>
        <end position="567"/>
    </location>
</feature>
<dbReference type="Gene3D" id="3.90.550.10">
    <property type="entry name" value="Spore Coat Polysaccharide Biosynthesis Protein SpsA, Chain A"/>
    <property type="match status" value="1"/>
</dbReference>
<dbReference type="AlphaFoldDB" id="A0A7W4K6A6"/>
<dbReference type="Pfam" id="PF13181">
    <property type="entry name" value="TPR_8"/>
    <property type="match status" value="2"/>
</dbReference>
<sequence length="732" mass="81483">MTEADAIARGDAANRLRDWPTAERAYAEALKADPSLAHIWIQYGHVLKEQERFASAERAYRQAVALRPDMGDGHLQLGHLLKRLGRRSAAIIAYEAALVVAASHTDAMRELASLGIDRYVRQSFENRHAEHEMGLVFRIADEVAHLRASLDRIAAQLPALSSLTAWPPALYDRFRAHFRPPPPPAIDDRDISVSLFMMCDGVEAETMWRQMRGLVDQADEAFYVHAIGVESEALRVVARMAPSFDRLACVRLDHADDITIQLRDIVMGEGTEWVVLLAKGAIADPQALAWVKAASSLASQVDAWICDEEFTTGDASVDVDGLTPCLRQMPDYDWCLDMGSEGQTVIVRREAFLGVCNRCDAVPLETLRSLLLLDLTRAGRVGHIPLALFRRSACKPRPDNHAMAVTLHARAHGFVDAIMGTENAREALPLGVMWRVPDMPEKRTVVLATRDNVDDLAGMVGSLRRLAERPEALRFVIVDNGSETLDAVDGLDVLARSEDTTVVRIDEPFNWSRLNNLAVRHVDTPLVVFANDDMTMLTQGWDDRVRGLLARPDVGLVGALLLYPDDTIQHAGVLMGWYGNSTHDGLHEAWGTPGPGSRWQVTRTASAVTGAFMAMRCELFRAIGEFDERHLPVGQSDIDLCLRVRKAGFKIVWTPHIMLRHFESKSRGLDHLDGERSARARAELAVMKDRWGQGMENESSVGPSWVRTARPFSLLTFPTMEKIIANIREYKK</sequence>
<dbReference type="InterPro" id="IPR011990">
    <property type="entry name" value="TPR-like_helical_dom_sf"/>
</dbReference>
<dbReference type="InterPro" id="IPR001173">
    <property type="entry name" value="Glyco_trans_2-like"/>
</dbReference>
<keyword evidence="1" id="KW-0802">TPR repeat</keyword>
<dbReference type="Pfam" id="PF00535">
    <property type="entry name" value="Glycos_transf_2"/>
    <property type="match status" value="1"/>
</dbReference>
<dbReference type="Proteomes" id="UP000578030">
    <property type="component" value="Unassembled WGS sequence"/>
</dbReference>
<reference evidence="3 4" key="1">
    <citation type="submission" date="2020-04" db="EMBL/GenBank/DDBJ databases">
        <title>Description of novel Gluconacetobacter.</title>
        <authorList>
            <person name="Sombolestani A."/>
        </authorList>
    </citation>
    <scope>NUCLEOTIDE SEQUENCE [LARGE SCALE GENOMIC DNA]</scope>
    <source>
        <strain evidence="3 4">LMG 27802</strain>
    </source>
</reference>
<evidence type="ECO:0000256" key="1">
    <source>
        <dbReference type="PROSITE-ProRule" id="PRU00339"/>
    </source>
</evidence>
<dbReference type="SUPFAM" id="SSF53448">
    <property type="entry name" value="Nucleotide-diphospho-sugar transferases"/>
    <property type="match status" value="1"/>
</dbReference>
<dbReference type="GO" id="GO:0016740">
    <property type="term" value="F:transferase activity"/>
    <property type="evidence" value="ECO:0007669"/>
    <property type="project" value="UniProtKB-KW"/>
</dbReference>
<dbReference type="SUPFAM" id="SSF48452">
    <property type="entry name" value="TPR-like"/>
    <property type="match status" value="1"/>
</dbReference>
<comment type="caution">
    <text evidence="3">The sequence shown here is derived from an EMBL/GenBank/DDBJ whole genome shotgun (WGS) entry which is preliminary data.</text>
</comment>
<organism evidence="3 4">
    <name type="scientific">Gluconacetobacter tumulisoli</name>
    <dbReference type="NCBI Taxonomy" id="1286189"/>
    <lineage>
        <taxon>Bacteria</taxon>
        <taxon>Pseudomonadati</taxon>
        <taxon>Pseudomonadota</taxon>
        <taxon>Alphaproteobacteria</taxon>
        <taxon>Acetobacterales</taxon>
        <taxon>Acetobacteraceae</taxon>
        <taxon>Gluconacetobacter</taxon>
    </lineage>
</organism>
<dbReference type="InterPro" id="IPR019734">
    <property type="entry name" value="TPR_rpt"/>
</dbReference>
<dbReference type="PROSITE" id="PS50005">
    <property type="entry name" value="TPR"/>
    <property type="match status" value="1"/>
</dbReference>
<protein>
    <submittedName>
        <fullName evidence="3">Glycosyltransferase</fullName>
    </submittedName>
</protein>